<keyword evidence="3" id="KW-0238">DNA-binding</keyword>
<evidence type="ECO:0000259" key="2">
    <source>
        <dbReference type="Pfam" id="PF13309"/>
    </source>
</evidence>
<feature type="domain" description="YheO-like" evidence="1">
    <location>
        <begin position="20"/>
        <end position="123"/>
    </location>
</feature>
<dbReference type="Pfam" id="PF08348">
    <property type="entry name" value="PAS_6"/>
    <property type="match status" value="1"/>
</dbReference>
<keyword evidence="4" id="KW-1185">Reference proteome</keyword>
<evidence type="ECO:0000313" key="4">
    <source>
        <dbReference type="Proteomes" id="UP000199435"/>
    </source>
</evidence>
<dbReference type="RefSeq" id="WP_092847738.1">
    <property type="nucleotide sequence ID" value="NZ_FMAH01000012.1"/>
</dbReference>
<feature type="domain" description="Transcriptional regulator DauR-like HTH" evidence="2">
    <location>
        <begin position="151"/>
        <end position="212"/>
    </location>
</feature>
<dbReference type="AlphaFoldDB" id="A0A1C3VFI1"/>
<dbReference type="Pfam" id="PF13309">
    <property type="entry name" value="HTH_22"/>
    <property type="match status" value="1"/>
</dbReference>
<gene>
    <name evidence="3" type="ORF">GA0061102_101269</name>
</gene>
<protein>
    <submittedName>
        <fullName evidence="3">Predicted transcriptional regulator YheO, contains PAS and DNA-binding HTH domains</fullName>
    </submittedName>
</protein>
<evidence type="ECO:0000259" key="1">
    <source>
        <dbReference type="Pfam" id="PF08348"/>
    </source>
</evidence>
<accession>A0A1C3VFI1</accession>
<dbReference type="PANTHER" id="PTHR35568">
    <property type="entry name" value="TRANSCRIPTIONAL REGULATOR DAUR"/>
    <property type="match status" value="1"/>
</dbReference>
<dbReference type="InterPro" id="IPR039446">
    <property type="entry name" value="DauR-like"/>
</dbReference>
<evidence type="ECO:0000313" key="3">
    <source>
        <dbReference type="EMBL" id="SCB26501.1"/>
    </source>
</evidence>
<sequence>MSRKIDPNSETAPDQDDVLQFAPVAEAVAILLKPHAEVVIHDLKTQTIAYIANNISRRDVGGSSLADLKDIGSLGADVVRPYRKTNFDGRQLKSITAVLRNGTGEPYGLLCINFDIAPIEAARDALNLLAAFQGAGAQPSALFHADWQETVNAAIADFLGERGLAASALAKEDHATLVERLEQEGYFSIRNLVPYLARLLGISRATVYKHLREARQKKLLTAED</sequence>
<dbReference type="Proteomes" id="UP000199435">
    <property type="component" value="Unassembled WGS sequence"/>
</dbReference>
<organism evidence="3 4">
    <name type="scientific">Rhizobium miluonense</name>
    <dbReference type="NCBI Taxonomy" id="411945"/>
    <lineage>
        <taxon>Bacteria</taxon>
        <taxon>Pseudomonadati</taxon>
        <taxon>Pseudomonadota</taxon>
        <taxon>Alphaproteobacteria</taxon>
        <taxon>Hyphomicrobiales</taxon>
        <taxon>Rhizobiaceae</taxon>
        <taxon>Rhizobium/Agrobacterium group</taxon>
        <taxon>Rhizobium</taxon>
    </lineage>
</organism>
<reference evidence="4" key="1">
    <citation type="submission" date="2016-08" db="EMBL/GenBank/DDBJ databases">
        <authorList>
            <person name="Varghese N."/>
            <person name="Submissions Spin"/>
        </authorList>
    </citation>
    <scope>NUCLEOTIDE SEQUENCE [LARGE SCALE GENOMIC DNA]</scope>
    <source>
        <strain evidence="4">HAMBI 2971</strain>
    </source>
</reference>
<dbReference type="GO" id="GO:0003677">
    <property type="term" value="F:DNA binding"/>
    <property type="evidence" value="ECO:0007669"/>
    <property type="project" value="UniProtKB-KW"/>
</dbReference>
<proteinExistence type="predicted"/>
<dbReference type="OrthoDB" id="9796595at2"/>
<dbReference type="EMBL" id="FMAH01000012">
    <property type="protein sequence ID" value="SCB26501.1"/>
    <property type="molecule type" value="Genomic_DNA"/>
</dbReference>
<dbReference type="InterPro" id="IPR039445">
    <property type="entry name" value="DauR-like_HTH"/>
</dbReference>
<dbReference type="PANTHER" id="PTHR35568:SF1">
    <property type="entry name" value="TRANSCRIPTIONAL REGULATOR DAUR"/>
    <property type="match status" value="1"/>
</dbReference>
<dbReference type="InterPro" id="IPR013559">
    <property type="entry name" value="YheO"/>
</dbReference>
<name>A0A1C3VFI1_9HYPH</name>